<dbReference type="PANTHER" id="PTHR43498">
    <property type="entry name" value="FERREDOXIN:COB-COM HETERODISULFIDE REDUCTASE SUBUNIT A"/>
    <property type="match status" value="1"/>
</dbReference>
<evidence type="ECO:0000256" key="7">
    <source>
        <dbReference type="ARBA" id="ARBA00023004"/>
    </source>
</evidence>
<evidence type="ECO:0000256" key="3">
    <source>
        <dbReference type="ARBA" id="ARBA00022485"/>
    </source>
</evidence>
<evidence type="ECO:0000259" key="9">
    <source>
        <dbReference type="PROSITE" id="PS51379"/>
    </source>
</evidence>
<accession>A0A840US45</accession>
<dbReference type="Gene3D" id="3.50.50.60">
    <property type="entry name" value="FAD/NAD(P)-binding domain"/>
    <property type="match status" value="3"/>
</dbReference>
<name>A0A840US45_9BACT</name>
<keyword evidence="7" id="KW-0408">Iron</keyword>
<evidence type="ECO:0000256" key="6">
    <source>
        <dbReference type="ARBA" id="ARBA00023002"/>
    </source>
</evidence>
<feature type="domain" description="4Fe-4S ferredoxin-type" evidence="9">
    <location>
        <begin position="1294"/>
        <end position="1323"/>
    </location>
</feature>
<evidence type="ECO:0000313" key="11">
    <source>
        <dbReference type="Proteomes" id="UP000539642"/>
    </source>
</evidence>
<keyword evidence="5" id="KW-0274">FAD</keyword>
<evidence type="ECO:0000256" key="2">
    <source>
        <dbReference type="ARBA" id="ARBA00006561"/>
    </source>
</evidence>
<gene>
    <name evidence="10" type="ORF">HNQ81_002348</name>
</gene>
<keyword evidence="3" id="KW-0004">4Fe-4S</keyword>
<dbReference type="Pfam" id="PF13237">
    <property type="entry name" value="Fer4_10"/>
    <property type="match status" value="1"/>
</dbReference>
<keyword evidence="8" id="KW-0411">Iron-sulfur</keyword>
<feature type="domain" description="4Fe-4S ferredoxin-type" evidence="9">
    <location>
        <begin position="1325"/>
        <end position="1354"/>
    </location>
</feature>
<dbReference type="InterPro" id="IPR023753">
    <property type="entry name" value="FAD/NAD-binding_dom"/>
</dbReference>
<dbReference type="Gene3D" id="3.30.70.20">
    <property type="match status" value="1"/>
</dbReference>
<evidence type="ECO:0000256" key="4">
    <source>
        <dbReference type="ARBA" id="ARBA00022723"/>
    </source>
</evidence>
<proteinExistence type="inferred from homology"/>
<organism evidence="10 11">
    <name type="scientific">Desulfoprunum benzoelyticum</name>
    <dbReference type="NCBI Taxonomy" id="1506996"/>
    <lineage>
        <taxon>Bacteria</taxon>
        <taxon>Pseudomonadati</taxon>
        <taxon>Thermodesulfobacteriota</taxon>
        <taxon>Desulfobulbia</taxon>
        <taxon>Desulfobulbales</taxon>
        <taxon>Desulfobulbaceae</taxon>
        <taxon>Desulfoprunum</taxon>
    </lineage>
</organism>
<dbReference type="InterPro" id="IPR009051">
    <property type="entry name" value="Helical_ferredxn"/>
</dbReference>
<dbReference type="SUPFAM" id="SSF46548">
    <property type="entry name" value="alpha-helical ferredoxin"/>
    <property type="match status" value="1"/>
</dbReference>
<dbReference type="GO" id="GO:0051539">
    <property type="term" value="F:4 iron, 4 sulfur cluster binding"/>
    <property type="evidence" value="ECO:0007669"/>
    <property type="project" value="UniProtKB-KW"/>
</dbReference>
<dbReference type="Pfam" id="PF07992">
    <property type="entry name" value="Pyr_redox_2"/>
    <property type="match status" value="3"/>
</dbReference>
<protein>
    <submittedName>
        <fullName evidence="10">Heterodisulfide reductase subunit A-like polyferredoxin</fullName>
    </submittedName>
</protein>
<dbReference type="InterPro" id="IPR017900">
    <property type="entry name" value="4Fe4S_Fe_S_CS"/>
</dbReference>
<dbReference type="InterPro" id="IPR017896">
    <property type="entry name" value="4Fe4S_Fe-S-bd"/>
</dbReference>
<sequence length="1371" mass="150394">MTKCTSCGECAKVCPVSRPNEYNELLDFRKAIFKQYPQAIPGAFGITKRGTAPCKATCPAHVSIQGFVALMGDGRYDEALKLFKEDHPFPGICGRVCHHPCEGECTRAQVDQPLAVRELHRFLGDYEREKGQYYIPKIEAEKRSEKVAVIGSGPAGVTAAYELLKQGYQVTIFEKQDEPGGMMRYGIPAYRLPRDILADEIKVVQDMGADIKCGVTFGRDITLDSLKQDGYSAVFLAIGLHNGRKLGVDNEDIKGVVQGVDFLRDAAMGKKVELGREVVVIGGGNVAIDVAQTAKRLGAENVTLICLERREEMPAWEYEIVEAIEDEIKIVNSFGPRSFHLEQGRVAGIEFRSCKRVFDENGRFNPQFDDNVCESFHCDTVIVAIGQSADLDGIREQGIAISRPGGLEADSVTLQTPIDWVFAGGDAFYGPKSVVDAVACGKEAAISIHRYINGMDLREGRDKTWEFVRPDIEGEAIKERLMVECLAPQVRCGNFLEVSKGYDEEQARQEAIRCLSCGVCSECYQCVEACLAKAIDHSQVAEEKELSVGSVVLATGAKPYDPTPLSEIYLYKKNPNVLTSLEFERMLSSGGPTMGHLVRPSDHQEPKKVAWLQCIGSRDNNKCGHTYCSSVCCMYAIKDAMIAKEHAGGDLDAAIFYMDIRSFGKDYEEYYDRARNREGIRFVKARIHSVIENPENRNLILRFADENGQILDEEFDMLVLSVGLEVPAATLELADRLGVHLNKHNFIDSHPFSPLTTTRPGIFACGTFQGPKDIPSSVTEASAAAGLAGCQIAAARDTDTKVREIPEEIDISGQNPRVGVFVCNCGTNIAGVVDVPGLQEYAATLPGVVFTDNNLFTCSQDTQAKIKDKIIEHGLNRVVVASCSPKTHAPMFMETLEACGLNRYLFEMANIRNQDSWVHAYNHELATEKARDLVRMAVSRAVRLKPLHGKVIPVNKRALVVGGGVAGMNAALDLARQGFESTLVEKQAQLGGMGRKLHHTIEGADIRAYVDKLAAQVTLDEKITVLNDAEIVGFEGFQGNFKTAVRVGGQEQPQEIQHGVIIVATGAGEYTPKEYLYGEDDRVLTQIQLGDRLGEKGAAALDSVVMIQCVGSRNDERPNCSRICCQSAVKNALAIKKNSPDTQVFILYRDMRMYGLLEDYYTEARKQGVIFVRYQKDNPPAVKAADDGILVTVRDHVLQRDIEIRADILALSAGVLPSGSEEVGRKLKLNTNAEGYFLEAHVKLRPVDMGSDGVFLCGTAHGPKLISEAIVQANAAAARAVTFLSKDRIKLSAIKAEVDPDHCVKCLTCVRSCPFEVPRFNVEQGEIQIDPALCQGCGVCACVCPRQTIKLNNYEDDQITCEIETLLAGGM</sequence>
<dbReference type="SUPFAM" id="SSF54862">
    <property type="entry name" value="4Fe-4S ferredoxins"/>
    <property type="match status" value="1"/>
</dbReference>
<dbReference type="InterPro" id="IPR036188">
    <property type="entry name" value="FAD/NAD-bd_sf"/>
</dbReference>
<evidence type="ECO:0000256" key="1">
    <source>
        <dbReference type="ARBA" id="ARBA00001974"/>
    </source>
</evidence>
<keyword evidence="5" id="KW-0285">Flavoprotein</keyword>
<dbReference type="Gene3D" id="1.10.1060.10">
    <property type="entry name" value="Alpha-helical ferredoxin"/>
    <property type="match status" value="1"/>
</dbReference>
<evidence type="ECO:0000313" key="10">
    <source>
        <dbReference type="EMBL" id="MBB5348612.1"/>
    </source>
</evidence>
<evidence type="ECO:0000256" key="5">
    <source>
        <dbReference type="ARBA" id="ARBA00022827"/>
    </source>
</evidence>
<dbReference type="SUPFAM" id="SSF51971">
    <property type="entry name" value="Nucleotide-binding domain"/>
    <property type="match status" value="2"/>
</dbReference>
<evidence type="ECO:0000256" key="8">
    <source>
        <dbReference type="ARBA" id="ARBA00023014"/>
    </source>
</evidence>
<dbReference type="Proteomes" id="UP000539642">
    <property type="component" value="Unassembled WGS sequence"/>
</dbReference>
<keyword evidence="11" id="KW-1185">Reference proteome</keyword>
<comment type="cofactor">
    <cofactor evidence="1">
        <name>FAD</name>
        <dbReference type="ChEBI" id="CHEBI:57692"/>
    </cofactor>
</comment>
<dbReference type="PROSITE" id="PS00198">
    <property type="entry name" value="4FE4S_FER_1"/>
    <property type="match status" value="3"/>
</dbReference>
<dbReference type="PRINTS" id="PR00419">
    <property type="entry name" value="ADXRDTASE"/>
</dbReference>
<reference evidence="10 11" key="1">
    <citation type="submission" date="2020-08" db="EMBL/GenBank/DDBJ databases">
        <title>Genomic Encyclopedia of Type Strains, Phase IV (KMG-IV): sequencing the most valuable type-strain genomes for metagenomic binning, comparative biology and taxonomic classification.</title>
        <authorList>
            <person name="Goeker M."/>
        </authorList>
    </citation>
    <scope>NUCLEOTIDE SEQUENCE [LARGE SCALE GENOMIC DNA]</scope>
    <source>
        <strain evidence="10 11">DSM 28570</strain>
    </source>
</reference>
<dbReference type="GO" id="GO:0046872">
    <property type="term" value="F:metal ion binding"/>
    <property type="evidence" value="ECO:0007669"/>
    <property type="project" value="UniProtKB-KW"/>
</dbReference>
<dbReference type="EMBL" id="JACHEO010000013">
    <property type="protein sequence ID" value="MBB5348612.1"/>
    <property type="molecule type" value="Genomic_DNA"/>
</dbReference>
<dbReference type="GO" id="GO:0016491">
    <property type="term" value="F:oxidoreductase activity"/>
    <property type="evidence" value="ECO:0007669"/>
    <property type="project" value="UniProtKB-KW"/>
</dbReference>
<dbReference type="SUPFAM" id="SSF51905">
    <property type="entry name" value="FAD/NAD(P)-binding domain"/>
    <property type="match status" value="2"/>
</dbReference>
<keyword evidence="4" id="KW-0479">Metal-binding</keyword>
<dbReference type="InterPro" id="IPR028261">
    <property type="entry name" value="DPD_II"/>
</dbReference>
<dbReference type="InterPro" id="IPR039650">
    <property type="entry name" value="HdrA-like"/>
</dbReference>
<keyword evidence="6" id="KW-0560">Oxidoreductase</keyword>
<comment type="caution">
    <text evidence="10">The sequence shown here is derived from an EMBL/GenBank/DDBJ whole genome shotgun (WGS) entry which is preliminary data.</text>
</comment>
<comment type="similarity">
    <text evidence="2">Belongs to the HdrA family.</text>
</comment>
<dbReference type="Pfam" id="PF14691">
    <property type="entry name" value="Fer4_20"/>
    <property type="match status" value="1"/>
</dbReference>
<feature type="domain" description="4Fe-4S ferredoxin-type" evidence="9">
    <location>
        <begin position="1"/>
        <end position="24"/>
    </location>
</feature>
<dbReference type="PANTHER" id="PTHR43498:SF1">
    <property type="entry name" value="COB--COM HETERODISULFIDE REDUCTASE IRON-SULFUR SUBUNIT A"/>
    <property type="match status" value="1"/>
</dbReference>
<dbReference type="PROSITE" id="PS51379">
    <property type="entry name" value="4FE4S_FER_2"/>
    <property type="match status" value="3"/>
</dbReference>